<name>A0A1M7BUZ5_9BRAD</name>
<keyword evidence="1" id="KW-1133">Transmembrane helix</keyword>
<feature type="transmembrane region" description="Helical" evidence="1">
    <location>
        <begin position="6"/>
        <end position="37"/>
    </location>
</feature>
<feature type="transmembrane region" description="Helical" evidence="1">
    <location>
        <begin position="49"/>
        <end position="67"/>
    </location>
</feature>
<dbReference type="Proteomes" id="UP000189935">
    <property type="component" value="Chromosome I"/>
</dbReference>
<evidence type="ECO:0000256" key="1">
    <source>
        <dbReference type="SAM" id="Phobius"/>
    </source>
</evidence>
<dbReference type="AlphaFoldDB" id="A0A1M7BUZ5"/>
<protein>
    <recommendedName>
        <fullName evidence="4">Intracellular septation protein A</fullName>
    </recommendedName>
</protein>
<accession>A0A1M7BUZ5</accession>
<reference evidence="2 3" key="1">
    <citation type="submission" date="2016-11" db="EMBL/GenBank/DDBJ databases">
        <authorList>
            <person name="Jaros S."/>
            <person name="Januszkiewicz K."/>
            <person name="Wedrychowicz H."/>
        </authorList>
    </citation>
    <scope>NUCLEOTIDE SEQUENCE [LARGE SCALE GENOMIC DNA]</scope>
    <source>
        <strain evidence="2 3">GAS499</strain>
    </source>
</reference>
<feature type="transmembrane region" description="Helical" evidence="1">
    <location>
        <begin position="79"/>
        <end position="99"/>
    </location>
</feature>
<dbReference type="RefSeq" id="WP_079543524.1">
    <property type="nucleotide sequence ID" value="NZ_LT670844.1"/>
</dbReference>
<feature type="transmembrane region" description="Helical" evidence="1">
    <location>
        <begin position="120"/>
        <end position="143"/>
    </location>
</feature>
<dbReference type="EMBL" id="LT670844">
    <property type="protein sequence ID" value="SHL58832.1"/>
    <property type="molecule type" value="Genomic_DNA"/>
</dbReference>
<proteinExistence type="predicted"/>
<keyword evidence="1" id="KW-0472">Membrane</keyword>
<evidence type="ECO:0000313" key="3">
    <source>
        <dbReference type="Proteomes" id="UP000189935"/>
    </source>
</evidence>
<dbReference type="OrthoDB" id="3870305at2"/>
<gene>
    <name evidence="2" type="ORF">SAMN05444159_6301</name>
</gene>
<organism evidence="2 3">
    <name type="scientific">Bradyrhizobium lablabi</name>
    <dbReference type="NCBI Taxonomy" id="722472"/>
    <lineage>
        <taxon>Bacteria</taxon>
        <taxon>Pseudomonadati</taxon>
        <taxon>Pseudomonadota</taxon>
        <taxon>Alphaproteobacteria</taxon>
        <taxon>Hyphomicrobiales</taxon>
        <taxon>Nitrobacteraceae</taxon>
        <taxon>Bradyrhizobium</taxon>
    </lineage>
</organism>
<evidence type="ECO:0000313" key="2">
    <source>
        <dbReference type="EMBL" id="SHL58832.1"/>
    </source>
</evidence>
<feature type="transmembrane region" description="Helical" evidence="1">
    <location>
        <begin position="149"/>
        <end position="169"/>
    </location>
</feature>
<sequence length="190" mass="20297">MTIFLILAPFAAFSFLMLTTSAIVSLFAAAAICLMVISYDIARGRSIKILGAGSMILFATLGAYLTLIDSGMSNSAIKLAVDAGVFAISLTSIALRFPFTLQYARETVDTETANLPGFLRANYIITSAWTGAFLLMMIANVLLTYVPGLPLWSGLVIAFAARNSAAYFTKWYPAYRRAKYGAPTASASAA</sequence>
<keyword evidence="1" id="KW-0812">Transmembrane</keyword>
<evidence type="ECO:0008006" key="4">
    <source>
        <dbReference type="Google" id="ProtNLM"/>
    </source>
</evidence>